<feature type="transmembrane region" description="Helical" evidence="6">
    <location>
        <begin position="56"/>
        <end position="74"/>
    </location>
</feature>
<feature type="transmembrane region" description="Helical" evidence="6">
    <location>
        <begin position="26"/>
        <end position="44"/>
    </location>
</feature>
<organism evidence="8 9">
    <name type="scientific">Phascolomyces articulosus</name>
    <dbReference type="NCBI Taxonomy" id="60185"/>
    <lineage>
        <taxon>Eukaryota</taxon>
        <taxon>Fungi</taxon>
        <taxon>Fungi incertae sedis</taxon>
        <taxon>Mucoromycota</taxon>
        <taxon>Mucoromycotina</taxon>
        <taxon>Mucoromycetes</taxon>
        <taxon>Mucorales</taxon>
        <taxon>Lichtheimiaceae</taxon>
        <taxon>Phascolomyces</taxon>
    </lineage>
</organism>
<dbReference type="EMBL" id="JAIXMP010000002">
    <property type="protein sequence ID" value="KAI9276822.1"/>
    <property type="molecule type" value="Genomic_DNA"/>
</dbReference>
<dbReference type="GO" id="GO:0022857">
    <property type="term" value="F:transmembrane transporter activity"/>
    <property type="evidence" value="ECO:0007669"/>
    <property type="project" value="InterPro"/>
</dbReference>
<evidence type="ECO:0000256" key="3">
    <source>
        <dbReference type="ARBA" id="ARBA00022692"/>
    </source>
</evidence>
<dbReference type="PANTHER" id="PTHR43791">
    <property type="entry name" value="PERMEASE-RELATED"/>
    <property type="match status" value="1"/>
</dbReference>
<evidence type="ECO:0000256" key="1">
    <source>
        <dbReference type="ARBA" id="ARBA00004141"/>
    </source>
</evidence>
<evidence type="ECO:0000259" key="7">
    <source>
        <dbReference type="PROSITE" id="PS50850"/>
    </source>
</evidence>
<accession>A0AAD5KN74</accession>
<dbReference type="AlphaFoldDB" id="A0AAD5KN74"/>
<keyword evidence="4 6" id="KW-1133">Transmembrane helix</keyword>
<dbReference type="Proteomes" id="UP001209540">
    <property type="component" value="Unassembled WGS sequence"/>
</dbReference>
<reference evidence="8" key="1">
    <citation type="journal article" date="2022" name="IScience">
        <title>Evolution of zygomycete secretomes and the origins of terrestrial fungal ecologies.</title>
        <authorList>
            <person name="Chang Y."/>
            <person name="Wang Y."/>
            <person name="Mondo S."/>
            <person name="Ahrendt S."/>
            <person name="Andreopoulos W."/>
            <person name="Barry K."/>
            <person name="Beard J."/>
            <person name="Benny G.L."/>
            <person name="Blankenship S."/>
            <person name="Bonito G."/>
            <person name="Cuomo C."/>
            <person name="Desiro A."/>
            <person name="Gervers K.A."/>
            <person name="Hundley H."/>
            <person name="Kuo A."/>
            <person name="LaButti K."/>
            <person name="Lang B.F."/>
            <person name="Lipzen A."/>
            <person name="O'Donnell K."/>
            <person name="Pangilinan J."/>
            <person name="Reynolds N."/>
            <person name="Sandor L."/>
            <person name="Smith M.E."/>
            <person name="Tsang A."/>
            <person name="Grigoriev I.V."/>
            <person name="Stajich J.E."/>
            <person name="Spatafora J.W."/>
        </authorList>
    </citation>
    <scope>NUCLEOTIDE SEQUENCE</scope>
    <source>
        <strain evidence="8">RSA 2281</strain>
    </source>
</reference>
<proteinExistence type="predicted"/>
<evidence type="ECO:0000256" key="5">
    <source>
        <dbReference type="ARBA" id="ARBA00023136"/>
    </source>
</evidence>
<sequence length="96" mass="11028">YVDKVSLNYSAVMGFYQDTNITSGDFSWLGAIFYLGYLLFQIPNKYLLQRFSISKYLGTCVILWGVLLACTALAKNFHQLLILRFFQGFFEVAAYP</sequence>
<feature type="non-terminal residue" evidence="8">
    <location>
        <position position="1"/>
    </location>
</feature>
<keyword evidence="2" id="KW-0813">Transport</keyword>
<gene>
    <name evidence="8" type="ORF">BDA99DRAFT_411389</name>
</gene>
<comment type="subcellular location">
    <subcellularLocation>
        <location evidence="1">Membrane</location>
        <topology evidence="1">Multi-pass membrane protein</topology>
    </subcellularLocation>
</comment>
<evidence type="ECO:0000256" key="6">
    <source>
        <dbReference type="SAM" id="Phobius"/>
    </source>
</evidence>
<feature type="non-terminal residue" evidence="8">
    <location>
        <position position="96"/>
    </location>
</feature>
<dbReference type="SUPFAM" id="SSF103473">
    <property type="entry name" value="MFS general substrate transporter"/>
    <property type="match status" value="1"/>
</dbReference>
<keyword evidence="9" id="KW-1185">Reference proteome</keyword>
<name>A0AAD5KN74_9FUNG</name>
<dbReference type="Gene3D" id="1.20.1250.20">
    <property type="entry name" value="MFS general substrate transporter like domains"/>
    <property type="match status" value="1"/>
</dbReference>
<evidence type="ECO:0000313" key="8">
    <source>
        <dbReference type="EMBL" id="KAI9276822.1"/>
    </source>
</evidence>
<comment type="caution">
    <text evidence="8">The sequence shown here is derived from an EMBL/GenBank/DDBJ whole genome shotgun (WGS) entry which is preliminary data.</text>
</comment>
<evidence type="ECO:0000256" key="4">
    <source>
        <dbReference type="ARBA" id="ARBA00022989"/>
    </source>
</evidence>
<feature type="domain" description="Major facilitator superfamily (MFS) profile" evidence="7">
    <location>
        <begin position="1"/>
        <end position="96"/>
    </location>
</feature>
<dbReference type="GO" id="GO:0016020">
    <property type="term" value="C:membrane"/>
    <property type="evidence" value="ECO:0007669"/>
    <property type="project" value="UniProtKB-SubCell"/>
</dbReference>
<keyword evidence="5 6" id="KW-0472">Membrane</keyword>
<evidence type="ECO:0000313" key="9">
    <source>
        <dbReference type="Proteomes" id="UP001209540"/>
    </source>
</evidence>
<protein>
    <submittedName>
        <fullName evidence="8">Major facilitator superfamily domain-containing protein</fullName>
    </submittedName>
</protein>
<evidence type="ECO:0000256" key="2">
    <source>
        <dbReference type="ARBA" id="ARBA00022448"/>
    </source>
</evidence>
<keyword evidence="3 6" id="KW-0812">Transmembrane</keyword>
<reference evidence="8" key="2">
    <citation type="submission" date="2023-02" db="EMBL/GenBank/DDBJ databases">
        <authorList>
            <consortium name="DOE Joint Genome Institute"/>
            <person name="Mondo S.J."/>
            <person name="Chang Y."/>
            <person name="Wang Y."/>
            <person name="Ahrendt S."/>
            <person name="Andreopoulos W."/>
            <person name="Barry K."/>
            <person name="Beard J."/>
            <person name="Benny G.L."/>
            <person name="Blankenship S."/>
            <person name="Bonito G."/>
            <person name="Cuomo C."/>
            <person name="Desiro A."/>
            <person name="Gervers K.A."/>
            <person name="Hundley H."/>
            <person name="Kuo A."/>
            <person name="LaButti K."/>
            <person name="Lang B.F."/>
            <person name="Lipzen A."/>
            <person name="O'Donnell K."/>
            <person name="Pangilinan J."/>
            <person name="Reynolds N."/>
            <person name="Sandor L."/>
            <person name="Smith M.W."/>
            <person name="Tsang A."/>
            <person name="Grigoriev I.V."/>
            <person name="Stajich J.E."/>
            <person name="Spatafora J.W."/>
        </authorList>
    </citation>
    <scope>NUCLEOTIDE SEQUENCE</scope>
    <source>
        <strain evidence="8">RSA 2281</strain>
    </source>
</reference>
<dbReference type="InterPro" id="IPR036259">
    <property type="entry name" value="MFS_trans_sf"/>
</dbReference>
<dbReference type="Pfam" id="PF07690">
    <property type="entry name" value="MFS_1"/>
    <property type="match status" value="1"/>
</dbReference>
<dbReference type="PANTHER" id="PTHR43791:SF36">
    <property type="entry name" value="TRANSPORTER, PUTATIVE (AFU_ORTHOLOGUE AFUA_6G08340)-RELATED"/>
    <property type="match status" value="1"/>
</dbReference>
<dbReference type="PROSITE" id="PS50850">
    <property type="entry name" value="MFS"/>
    <property type="match status" value="1"/>
</dbReference>
<dbReference type="InterPro" id="IPR020846">
    <property type="entry name" value="MFS_dom"/>
</dbReference>
<dbReference type="InterPro" id="IPR011701">
    <property type="entry name" value="MFS"/>
</dbReference>